<name>A0A3A3FGI9_9BURK</name>
<evidence type="ECO:0000256" key="1">
    <source>
        <dbReference type="SAM" id="Coils"/>
    </source>
</evidence>
<dbReference type="Gene3D" id="1.20.120.20">
    <property type="entry name" value="Apolipoprotein"/>
    <property type="match status" value="1"/>
</dbReference>
<organism evidence="2 3">
    <name type="scientific">Noviherbaspirillum saxi</name>
    <dbReference type="NCBI Taxonomy" id="2320863"/>
    <lineage>
        <taxon>Bacteria</taxon>
        <taxon>Pseudomonadati</taxon>
        <taxon>Pseudomonadota</taxon>
        <taxon>Betaproteobacteria</taxon>
        <taxon>Burkholderiales</taxon>
        <taxon>Oxalobacteraceae</taxon>
        <taxon>Noviherbaspirillum</taxon>
    </lineage>
</organism>
<feature type="non-terminal residue" evidence="2">
    <location>
        <position position="931"/>
    </location>
</feature>
<dbReference type="RefSeq" id="WP_119771522.1">
    <property type="nucleotide sequence ID" value="NZ_QYUO01000003.1"/>
</dbReference>
<comment type="caution">
    <text evidence="2">The sequence shown here is derived from an EMBL/GenBank/DDBJ whole genome shotgun (WGS) entry which is preliminary data.</text>
</comment>
<proteinExistence type="predicted"/>
<feature type="coiled-coil region" evidence="1">
    <location>
        <begin position="838"/>
        <end position="872"/>
    </location>
</feature>
<dbReference type="OrthoDB" id="8768268at2"/>
<keyword evidence="1" id="KW-0175">Coiled coil</keyword>
<dbReference type="EMBL" id="QYUO01000003">
    <property type="protein sequence ID" value="RJF91624.1"/>
    <property type="molecule type" value="Genomic_DNA"/>
</dbReference>
<reference evidence="3" key="1">
    <citation type="submission" date="2018-09" db="EMBL/GenBank/DDBJ databases">
        <authorList>
            <person name="Zhu H."/>
        </authorList>
    </citation>
    <scope>NUCLEOTIDE SEQUENCE [LARGE SCALE GENOMIC DNA]</scope>
    <source>
        <strain evidence="3">K1R23-30</strain>
    </source>
</reference>
<dbReference type="AlphaFoldDB" id="A0A3A3FGI9"/>
<accession>A0A3A3FGI9</accession>
<sequence>MKVIERSLEVLPQSAVRIASSMETAATTVTEQGKSFADDVVGCANSLKADVSAIAEQMAAIPAMIDPAPILDCCTEALNTAASDLRKLGSDAAAIPQRLLEQVATVQQVVDEAARTAKSLPGTIPALSKLVPDFDSQLTFFHGLPARGDALASQARRTTEMFEHYGRMLIPLSEQLAQLGAQDVTGRTMAQAVVTQAKALQSDSLAQVQALRGTLQANVADLTFGVDDASSKALLMIGGAADLVRKTGSDLMAPLQAQIDYVERMQGALSNEAAACDALFDDSAAQLGRVGDIVLKPMAEARARVDAVIDQLKAAASNVDTMLKKALQPIDALEARADTIKQALDDVVSVVGEEVQQIQGLLAELDDDAEKAKAALIALPENFAPVRAKIAEAVALLEEIKGRIPGFVAEANRALDGAAAELDQAEGLCNSAIEICTRHMMKSPPLMMARTLFMGVKSMIPGAKTAIATARKSVDAAGSQASGLMDQGISAVEVLNPLLDQAIAKVQLAIDKLVALLVKLQAALQQVSEMAGAIPPELSTQLDTAAAAMHDVLNKVRITVQECLAKLECETLVQRLQQELSALLDRTIATVDQKIREASAPLQKALQQGREAVGQAAELAQESLRTLHAALTSAQMQAQKPIHQLAEMMTSWQPRITSLNSAAKQQISQAEAKVLAVVDQIAQKIAALTIEVPNIPVEVQSAVSKFSTFAAQITTDAKTVASQAGSLNDWQTIARQCNDVIAASIDTASTEVAQGLAEVRVASDNLRAEAQSACEAAVNIEAMVTEIEESMTRMKHEAQAVADGAGAALDDMEGSLQEASTEAEAVVDHYAPVSEQLLEEAQAQFDSATEIAEEAKEAEQALAAEIAAAEDSVRQPSQETAAQTEALKNEAQAGIDAALVEVQAVQAQVEVARTDVIAAEAIVDAEVVKHG</sequence>
<protein>
    <submittedName>
        <fullName evidence="2">Uncharacterized protein</fullName>
    </submittedName>
</protein>
<gene>
    <name evidence="2" type="ORF">D3871_23265</name>
</gene>
<dbReference type="Proteomes" id="UP000265955">
    <property type="component" value="Unassembled WGS sequence"/>
</dbReference>
<keyword evidence="3" id="KW-1185">Reference proteome</keyword>
<evidence type="ECO:0000313" key="2">
    <source>
        <dbReference type="EMBL" id="RJF91624.1"/>
    </source>
</evidence>
<evidence type="ECO:0000313" key="3">
    <source>
        <dbReference type="Proteomes" id="UP000265955"/>
    </source>
</evidence>